<keyword evidence="8" id="KW-1185">Reference proteome</keyword>
<comment type="caution">
    <text evidence="7">The sequence shown here is derived from an EMBL/GenBank/DDBJ whole genome shotgun (WGS) entry which is preliminary data.</text>
</comment>
<dbReference type="InterPro" id="IPR049883">
    <property type="entry name" value="NOTCH1_EGF-like"/>
</dbReference>
<keyword evidence="3" id="KW-0677">Repeat</keyword>
<dbReference type="InterPro" id="IPR000152">
    <property type="entry name" value="EGF-type_Asp/Asn_hydroxyl_site"/>
</dbReference>
<sequence>MMGGYIDECESGSANCRANEHCINAPGSYRCEPVCPQGYTVAGQPSASGRVECVDIDECQQSQTRAKCPHGSRCVNEPGGYSCRCLSTGQEPIHGACLGEFSLAVSGCPKPGPYPGIHDSPKWGPTRRL</sequence>
<gene>
    <name evidence="7" type="ORF">PXEA_LOCUS464</name>
</gene>
<evidence type="ECO:0000256" key="1">
    <source>
        <dbReference type="ARBA" id="ARBA00022536"/>
    </source>
</evidence>
<dbReference type="PROSITE" id="PS01187">
    <property type="entry name" value="EGF_CA"/>
    <property type="match status" value="1"/>
</dbReference>
<evidence type="ECO:0000313" key="7">
    <source>
        <dbReference type="EMBL" id="VEL07024.1"/>
    </source>
</evidence>
<reference evidence="7" key="1">
    <citation type="submission" date="2018-11" db="EMBL/GenBank/DDBJ databases">
        <authorList>
            <consortium name="Pathogen Informatics"/>
        </authorList>
    </citation>
    <scope>NUCLEOTIDE SEQUENCE</scope>
</reference>
<dbReference type="Proteomes" id="UP000784294">
    <property type="component" value="Unassembled WGS sequence"/>
</dbReference>
<keyword evidence="1 5" id="KW-0245">EGF-like domain</keyword>
<evidence type="ECO:0000256" key="3">
    <source>
        <dbReference type="ARBA" id="ARBA00022737"/>
    </source>
</evidence>
<dbReference type="InterPro" id="IPR001881">
    <property type="entry name" value="EGF-like_Ca-bd_dom"/>
</dbReference>
<dbReference type="AlphaFoldDB" id="A0A3S5FBL9"/>
<dbReference type="PROSITE" id="PS50026">
    <property type="entry name" value="EGF_3"/>
    <property type="match status" value="1"/>
</dbReference>
<evidence type="ECO:0000259" key="6">
    <source>
        <dbReference type="PROSITE" id="PS50026"/>
    </source>
</evidence>
<dbReference type="Pfam" id="PF07645">
    <property type="entry name" value="EGF_CA"/>
    <property type="match status" value="2"/>
</dbReference>
<keyword evidence="4" id="KW-1015">Disulfide bond</keyword>
<dbReference type="CDD" id="cd00054">
    <property type="entry name" value="EGF_CA"/>
    <property type="match status" value="2"/>
</dbReference>
<protein>
    <recommendedName>
        <fullName evidence="6">EGF-like domain-containing protein</fullName>
    </recommendedName>
</protein>
<dbReference type="OrthoDB" id="5985519at2759"/>
<dbReference type="GO" id="GO:0005509">
    <property type="term" value="F:calcium ion binding"/>
    <property type="evidence" value="ECO:0007669"/>
    <property type="project" value="InterPro"/>
</dbReference>
<name>A0A3S5FBL9_9PLAT</name>
<evidence type="ECO:0000313" key="8">
    <source>
        <dbReference type="Proteomes" id="UP000784294"/>
    </source>
</evidence>
<dbReference type="Gene3D" id="2.10.25.10">
    <property type="entry name" value="Laminin"/>
    <property type="match status" value="2"/>
</dbReference>
<proteinExistence type="predicted"/>
<dbReference type="SMART" id="SM00179">
    <property type="entry name" value="EGF_CA"/>
    <property type="match status" value="2"/>
</dbReference>
<feature type="domain" description="EGF-like" evidence="6">
    <location>
        <begin position="55"/>
        <end position="96"/>
    </location>
</feature>
<accession>A0A3S5FBL9</accession>
<dbReference type="SMART" id="SM00181">
    <property type="entry name" value="EGF"/>
    <property type="match status" value="2"/>
</dbReference>
<dbReference type="PANTHER" id="PTHR24050">
    <property type="entry name" value="PA14 DOMAIN-CONTAINING PROTEIN"/>
    <property type="match status" value="1"/>
</dbReference>
<dbReference type="InterPro" id="IPR000742">
    <property type="entry name" value="EGF"/>
</dbReference>
<comment type="caution">
    <text evidence="5">Lacks conserved residue(s) required for the propagation of feature annotation.</text>
</comment>
<dbReference type="FunFam" id="2.10.25.10:FF:000038">
    <property type="entry name" value="Fibrillin 2"/>
    <property type="match status" value="2"/>
</dbReference>
<dbReference type="PANTHER" id="PTHR24050:SF28">
    <property type="entry name" value="UROMODULIN-LIKE"/>
    <property type="match status" value="1"/>
</dbReference>
<dbReference type="InterPro" id="IPR018097">
    <property type="entry name" value="EGF_Ca-bd_CS"/>
</dbReference>
<evidence type="ECO:0000256" key="4">
    <source>
        <dbReference type="ARBA" id="ARBA00023157"/>
    </source>
</evidence>
<evidence type="ECO:0000256" key="5">
    <source>
        <dbReference type="PROSITE-ProRule" id="PRU00076"/>
    </source>
</evidence>
<organism evidence="7 8">
    <name type="scientific">Protopolystoma xenopodis</name>
    <dbReference type="NCBI Taxonomy" id="117903"/>
    <lineage>
        <taxon>Eukaryota</taxon>
        <taxon>Metazoa</taxon>
        <taxon>Spiralia</taxon>
        <taxon>Lophotrochozoa</taxon>
        <taxon>Platyhelminthes</taxon>
        <taxon>Monogenea</taxon>
        <taxon>Polyopisthocotylea</taxon>
        <taxon>Polystomatidea</taxon>
        <taxon>Polystomatidae</taxon>
        <taxon>Protopolystoma</taxon>
    </lineage>
</organism>
<dbReference type="SUPFAM" id="SSF57196">
    <property type="entry name" value="EGF/Laminin"/>
    <property type="match status" value="2"/>
</dbReference>
<keyword evidence="2" id="KW-0732">Signal</keyword>
<dbReference type="PROSITE" id="PS00010">
    <property type="entry name" value="ASX_HYDROXYL"/>
    <property type="match status" value="1"/>
</dbReference>
<dbReference type="EMBL" id="CAAALY010000860">
    <property type="protein sequence ID" value="VEL07024.1"/>
    <property type="molecule type" value="Genomic_DNA"/>
</dbReference>
<evidence type="ECO:0000256" key="2">
    <source>
        <dbReference type="ARBA" id="ARBA00022729"/>
    </source>
</evidence>
<dbReference type="InterPro" id="IPR052235">
    <property type="entry name" value="Nephronectin_domain"/>
</dbReference>